<reference evidence="2" key="1">
    <citation type="journal article" date="2011" name="MBio">
        <title>Novel metabolic attributes of the genus Cyanothece, comprising a group of unicellular nitrogen-fixing Cyanobacteria.</title>
        <authorList>
            <person name="Bandyopadhyay A."/>
            <person name="Elvitigala T."/>
            <person name="Welsh E."/>
            <person name="Stockel J."/>
            <person name="Liberton M."/>
            <person name="Min H."/>
            <person name="Sherman L.A."/>
            <person name="Pakrasi H.B."/>
        </authorList>
    </citation>
    <scope>NUCLEOTIDE SEQUENCE [LARGE SCALE GENOMIC DNA]</scope>
    <source>
        <strain evidence="2">PCC 7822</strain>
    </source>
</reference>
<dbReference type="OrthoDB" id="461315at2"/>
<dbReference type="Proteomes" id="UP000008206">
    <property type="component" value="Chromosome"/>
</dbReference>
<protein>
    <submittedName>
        <fullName evidence="1">Uncharacterized protein</fullName>
    </submittedName>
</protein>
<dbReference type="STRING" id="497965.Cyan7822_5144"/>
<proteinExistence type="predicted"/>
<name>E0UKE7_GLOV7</name>
<accession>E0UKE7</accession>
<sequence>MKGIQFVIDDQGQKTAVVIDLKQWGKVWEEFYQILLTHISNNEEWLHQSPLQEKLDQALEWNANHPPQVSDLAALEIQLKNYE</sequence>
<dbReference type="KEGG" id="cyj:Cyan7822_5144"/>
<dbReference type="RefSeq" id="WP_013325066.1">
    <property type="nucleotide sequence ID" value="NC_014501.1"/>
</dbReference>
<dbReference type="eggNOG" id="ENOG5030R39">
    <property type="taxonomic scope" value="Bacteria"/>
</dbReference>
<dbReference type="AlphaFoldDB" id="E0UKE7"/>
<dbReference type="EMBL" id="CP002198">
    <property type="protein sequence ID" value="ADN17028.1"/>
    <property type="molecule type" value="Genomic_DNA"/>
</dbReference>
<gene>
    <name evidence="1" type="ordered locus">Cyan7822_5144</name>
</gene>
<evidence type="ECO:0000313" key="2">
    <source>
        <dbReference type="Proteomes" id="UP000008206"/>
    </source>
</evidence>
<dbReference type="HOGENOM" id="CLU_2538768_0_0_3"/>
<organism evidence="1 2">
    <name type="scientific">Gloeothece verrucosa (strain PCC 7822)</name>
    <name type="common">Cyanothece sp. (strain PCC 7822)</name>
    <dbReference type="NCBI Taxonomy" id="497965"/>
    <lineage>
        <taxon>Bacteria</taxon>
        <taxon>Bacillati</taxon>
        <taxon>Cyanobacteriota</taxon>
        <taxon>Cyanophyceae</taxon>
        <taxon>Oscillatoriophycideae</taxon>
        <taxon>Chroococcales</taxon>
        <taxon>Aphanothecaceae</taxon>
        <taxon>Gloeothece</taxon>
        <taxon>Gloeothece verrucosa</taxon>
    </lineage>
</organism>
<keyword evidence="2" id="KW-1185">Reference proteome</keyword>
<evidence type="ECO:0000313" key="1">
    <source>
        <dbReference type="EMBL" id="ADN17028.1"/>
    </source>
</evidence>